<name>A0ACB8U2P0_9APHY</name>
<sequence>MATTEPAKQSKSKSKEKERKQRISQKGQSSSDRLKTVVRRLPPNLPEDVFWQSVLPWVTDETATWKEYYQGKMRKRINKENIPSRAYIAFKNEELLANFSREYDGHIFRDKTGNESIAIVEFAPFQKIPTAKGKADSRMGTIEKDEDFISFMESLKEPQAKAFDEVTLETLVADIQPLSHPTTTPLLEALKAEKSAQKDKEAILRNHAHYKDMNVASINAPVGSKRENDKKKSGQTSNSPPKGADAPPSKKAAKKAAAAAKATAASQGSASGTGTIKGKDSAQQNPNSSNSPSKPKAAPPTPKSQRTRDRGGSKSTSASGTQSTKSQPPSALTEPPSQVLKSKPAVPESIQPTQPAASTSRRGRPVLGLGSRHFEAALSGAVGGKSRREREKDKESSTPSQAASATTPPKARPNQVPTIASTAAPPTILQRDGQGNPNPAGIITRPPPETGTQTPREDGAGAGGAGRGHRGRGRGRGGRGGRGG</sequence>
<organism evidence="1 2">
    <name type="scientific">Irpex rosettiformis</name>
    <dbReference type="NCBI Taxonomy" id="378272"/>
    <lineage>
        <taxon>Eukaryota</taxon>
        <taxon>Fungi</taxon>
        <taxon>Dikarya</taxon>
        <taxon>Basidiomycota</taxon>
        <taxon>Agaricomycotina</taxon>
        <taxon>Agaricomycetes</taxon>
        <taxon>Polyporales</taxon>
        <taxon>Irpicaceae</taxon>
        <taxon>Irpex</taxon>
    </lineage>
</organism>
<keyword evidence="2" id="KW-1185">Reference proteome</keyword>
<evidence type="ECO:0000313" key="2">
    <source>
        <dbReference type="Proteomes" id="UP001055072"/>
    </source>
</evidence>
<protein>
    <submittedName>
        <fullName evidence="1">Smg-4/UPF3 family-domain-containing protein</fullName>
    </submittedName>
</protein>
<accession>A0ACB8U2P0</accession>
<evidence type="ECO:0000313" key="1">
    <source>
        <dbReference type="EMBL" id="KAI0088255.1"/>
    </source>
</evidence>
<comment type="caution">
    <text evidence="1">The sequence shown here is derived from an EMBL/GenBank/DDBJ whole genome shotgun (WGS) entry which is preliminary data.</text>
</comment>
<dbReference type="EMBL" id="MU274914">
    <property type="protein sequence ID" value="KAI0088255.1"/>
    <property type="molecule type" value="Genomic_DNA"/>
</dbReference>
<reference evidence="1" key="1">
    <citation type="journal article" date="2021" name="Environ. Microbiol.">
        <title>Gene family expansions and transcriptome signatures uncover fungal adaptations to wood decay.</title>
        <authorList>
            <person name="Hage H."/>
            <person name="Miyauchi S."/>
            <person name="Viragh M."/>
            <person name="Drula E."/>
            <person name="Min B."/>
            <person name="Chaduli D."/>
            <person name="Navarro D."/>
            <person name="Favel A."/>
            <person name="Norest M."/>
            <person name="Lesage-Meessen L."/>
            <person name="Balint B."/>
            <person name="Merenyi Z."/>
            <person name="de Eugenio L."/>
            <person name="Morin E."/>
            <person name="Martinez A.T."/>
            <person name="Baldrian P."/>
            <person name="Stursova M."/>
            <person name="Martinez M.J."/>
            <person name="Novotny C."/>
            <person name="Magnuson J.K."/>
            <person name="Spatafora J.W."/>
            <person name="Maurice S."/>
            <person name="Pangilinan J."/>
            <person name="Andreopoulos W."/>
            <person name="LaButti K."/>
            <person name="Hundley H."/>
            <person name="Na H."/>
            <person name="Kuo A."/>
            <person name="Barry K."/>
            <person name="Lipzen A."/>
            <person name="Henrissat B."/>
            <person name="Riley R."/>
            <person name="Ahrendt S."/>
            <person name="Nagy L.G."/>
            <person name="Grigoriev I.V."/>
            <person name="Martin F."/>
            <person name="Rosso M.N."/>
        </authorList>
    </citation>
    <scope>NUCLEOTIDE SEQUENCE</scope>
    <source>
        <strain evidence="1">CBS 384.51</strain>
    </source>
</reference>
<dbReference type="Proteomes" id="UP001055072">
    <property type="component" value="Unassembled WGS sequence"/>
</dbReference>
<proteinExistence type="predicted"/>
<gene>
    <name evidence="1" type="ORF">BDY19DRAFT_994168</name>
</gene>